<dbReference type="GO" id="GO:0050982">
    <property type="term" value="P:detection of mechanical stimulus"/>
    <property type="evidence" value="ECO:0007669"/>
    <property type="project" value="TreeGrafter"/>
</dbReference>
<comment type="caution">
    <text evidence="2">The sequence shown here is derived from an EMBL/GenBank/DDBJ whole genome shotgun (WGS) entry which is preliminary data.</text>
</comment>
<dbReference type="InterPro" id="IPR051223">
    <property type="entry name" value="Polycystin"/>
</dbReference>
<accession>A0A9D4LQW0</accession>
<dbReference type="PANTHER" id="PTHR10877:SF194">
    <property type="entry name" value="LOCATION OF VULVA DEFECTIVE 1"/>
    <property type="match status" value="1"/>
</dbReference>
<keyword evidence="1" id="KW-1133">Transmembrane helix</keyword>
<feature type="transmembrane region" description="Helical" evidence="1">
    <location>
        <begin position="138"/>
        <end position="162"/>
    </location>
</feature>
<dbReference type="Proteomes" id="UP000828390">
    <property type="component" value="Unassembled WGS sequence"/>
</dbReference>
<keyword evidence="3" id="KW-1185">Reference proteome</keyword>
<reference evidence="2" key="2">
    <citation type="submission" date="2020-11" db="EMBL/GenBank/DDBJ databases">
        <authorList>
            <person name="McCartney M.A."/>
            <person name="Auch B."/>
            <person name="Kono T."/>
            <person name="Mallez S."/>
            <person name="Becker A."/>
            <person name="Gohl D.M."/>
            <person name="Silverstein K.A.T."/>
            <person name="Koren S."/>
            <person name="Bechman K.B."/>
            <person name="Herman A."/>
            <person name="Abrahante J.E."/>
            <person name="Garbe J."/>
        </authorList>
    </citation>
    <scope>NUCLEOTIDE SEQUENCE</scope>
    <source>
        <strain evidence="2">Duluth1</strain>
        <tissue evidence="2">Whole animal</tissue>
    </source>
</reference>
<dbReference type="PANTHER" id="PTHR10877">
    <property type="entry name" value="POLYCYSTIN FAMILY MEMBER"/>
    <property type="match status" value="1"/>
</dbReference>
<organism evidence="2 3">
    <name type="scientific">Dreissena polymorpha</name>
    <name type="common">Zebra mussel</name>
    <name type="synonym">Mytilus polymorpha</name>
    <dbReference type="NCBI Taxonomy" id="45954"/>
    <lineage>
        <taxon>Eukaryota</taxon>
        <taxon>Metazoa</taxon>
        <taxon>Spiralia</taxon>
        <taxon>Lophotrochozoa</taxon>
        <taxon>Mollusca</taxon>
        <taxon>Bivalvia</taxon>
        <taxon>Autobranchia</taxon>
        <taxon>Heteroconchia</taxon>
        <taxon>Euheterodonta</taxon>
        <taxon>Imparidentia</taxon>
        <taxon>Neoheterodontei</taxon>
        <taxon>Myida</taxon>
        <taxon>Dreissenoidea</taxon>
        <taxon>Dreissenidae</taxon>
        <taxon>Dreissena</taxon>
    </lineage>
</organism>
<name>A0A9D4LQW0_DREPO</name>
<reference evidence="2" key="1">
    <citation type="journal article" date="2019" name="bioRxiv">
        <title>The Genome of the Zebra Mussel, Dreissena polymorpha: A Resource for Invasive Species Research.</title>
        <authorList>
            <person name="McCartney M.A."/>
            <person name="Auch B."/>
            <person name="Kono T."/>
            <person name="Mallez S."/>
            <person name="Zhang Y."/>
            <person name="Obille A."/>
            <person name="Becker A."/>
            <person name="Abrahante J.E."/>
            <person name="Garbe J."/>
            <person name="Badalamenti J.P."/>
            <person name="Herman A."/>
            <person name="Mangelson H."/>
            <person name="Liachko I."/>
            <person name="Sullivan S."/>
            <person name="Sone E.D."/>
            <person name="Koren S."/>
            <person name="Silverstein K.A.T."/>
            <person name="Beckman K.B."/>
            <person name="Gohl D.M."/>
        </authorList>
    </citation>
    <scope>NUCLEOTIDE SEQUENCE</scope>
    <source>
        <strain evidence="2">Duluth1</strain>
        <tissue evidence="2">Whole animal</tissue>
    </source>
</reference>
<sequence length="175" mass="20352">MVIRTPNENTRINEVKIGPFRFSLENVQAALISLAVGTVVVTIASFFFKNAENNENKRYRSWVLDNYRKANARFKFDPSIVGRDFAPPAEDALQYNYIFLPHVCIYVGWTILVMSVVVASSLIVLYSESWKLMKSEDWMTSFFISCLCSMFVTEVIKVLYYVCYTWARFLNIYIQ</sequence>
<feature type="transmembrane region" description="Helical" evidence="1">
    <location>
        <begin position="103"/>
        <end position="126"/>
    </location>
</feature>
<keyword evidence="1" id="KW-0812">Transmembrane</keyword>
<protein>
    <submittedName>
        <fullName evidence="2">Uncharacterized protein</fullName>
    </submittedName>
</protein>
<proteinExistence type="predicted"/>
<keyword evidence="1" id="KW-0472">Membrane</keyword>
<dbReference type="GO" id="GO:0005262">
    <property type="term" value="F:calcium channel activity"/>
    <property type="evidence" value="ECO:0007669"/>
    <property type="project" value="TreeGrafter"/>
</dbReference>
<gene>
    <name evidence="2" type="ORF">DPMN_025160</name>
</gene>
<evidence type="ECO:0000313" key="2">
    <source>
        <dbReference type="EMBL" id="KAH3862194.1"/>
    </source>
</evidence>
<dbReference type="AlphaFoldDB" id="A0A9D4LQW0"/>
<feature type="transmembrane region" description="Helical" evidence="1">
    <location>
        <begin position="29"/>
        <end position="48"/>
    </location>
</feature>
<evidence type="ECO:0000256" key="1">
    <source>
        <dbReference type="SAM" id="Phobius"/>
    </source>
</evidence>
<evidence type="ECO:0000313" key="3">
    <source>
        <dbReference type="Proteomes" id="UP000828390"/>
    </source>
</evidence>
<dbReference type="EMBL" id="JAIWYP010000002">
    <property type="protein sequence ID" value="KAH3862194.1"/>
    <property type="molecule type" value="Genomic_DNA"/>
</dbReference>
<dbReference type="GO" id="GO:0016020">
    <property type="term" value="C:membrane"/>
    <property type="evidence" value="ECO:0007669"/>
    <property type="project" value="TreeGrafter"/>
</dbReference>